<keyword evidence="1" id="KW-0812">Transmembrane</keyword>
<protein>
    <submittedName>
        <fullName evidence="3">Alpha/beta hydrolase fold</fullName>
    </submittedName>
</protein>
<keyword evidence="3" id="KW-0378">Hydrolase</keyword>
<name>A1WQS5_VEREI</name>
<evidence type="ECO:0000313" key="4">
    <source>
        <dbReference type="Proteomes" id="UP000000374"/>
    </source>
</evidence>
<dbReference type="SUPFAM" id="SSF53474">
    <property type="entry name" value="alpha/beta-Hydrolases"/>
    <property type="match status" value="1"/>
</dbReference>
<keyword evidence="1" id="KW-0472">Membrane</keyword>
<proteinExistence type="predicted"/>
<gene>
    <name evidence="3" type="ordered locus">Veis_4277</name>
</gene>
<dbReference type="GeneID" id="76462601"/>
<dbReference type="EMBL" id="CP000542">
    <property type="protein sequence ID" value="ABM59982.1"/>
    <property type="molecule type" value="Genomic_DNA"/>
</dbReference>
<dbReference type="KEGG" id="vei:Veis_4277"/>
<evidence type="ECO:0000256" key="1">
    <source>
        <dbReference type="SAM" id="Phobius"/>
    </source>
</evidence>
<dbReference type="AlphaFoldDB" id="A1WQS5"/>
<dbReference type="InterPro" id="IPR022742">
    <property type="entry name" value="Hydrolase_4"/>
</dbReference>
<sequence length="333" mass="35636">MKQLIWIAVLMIILTFVGFGLLLWLGGPAEPPTMQGITQAFGAVDYSDAPEPMQFASRNGDKLAYRHYPPAQSSPSVQGSVVLVHGSSATSKSMHPLANALAAAGYSVYSLDIRGHGASGAKGHIDYVGQLENDLSDFVKQMHPPQPSTLAGFSSGGGFVLRYAASTEAKAFQSFLLLSPFVHQSAPTQRENSGGWVRVGVPRLILLQALNGMGLSQLNHLAVTRFAIDEANRDLLTPSYDLNLTANFRPRDDYQTSIRAVTQPLMVLAGDKDEAFHTEHFADVFSVSPGLIGVKLLPGIDHAGLILQPDALQQAVAAVSKLQAPKIQADVKP</sequence>
<keyword evidence="4" id="KW-1185">Reference proteome</keyword>
<dbReference type="RefSeq" id="WP_011811969.1">
    <property type="nucleotide sequence ID" value="NC_008786.1"/>
</dbReference>
<evidence type="ECO:0000259" key="2">
    <source>
        <dbReference type="Pfam" id="PF12146"/>
    </source>
</evidence>
<dbReference type="PANTHER" id="PTHR11614">
    <property type="entry name" value="PHOSPHOLIPASE-RELATED"/>
    <property type="match status" value="1"/>
</dbReference>
<dbReference type="eggNOG" id="COG2267">
    <property type="taxonomic scope" value="Bacteria"/>
</dbReference>
<dbReference type="GO" id="GO:0016787">
    <property type="term" value="F:hydrolase activity"/>
    <property type="evidence" value="ECO:0007669"/>
    <property type="project" value="UniProtKB-KW"/>
</dbReference>
<organism evidence="3 4">
    <name type="scientific">Verminephrobacter eiseniae (strain EF01-2)</name>
    <dbReference type="NCBI Taxonomy" id="391735"/>
    <lineage>
        <taxon>Bacteria</taxon>
        <taxon>Pseudomonadati</taxon>
        <taxon>Pseudomonadota</taxon>
        <taxon>Betaproteobacteria</taxon>
        <taxon>Burkholderiales</taxon>
        <taxon>Comamonadaceae</taxon>
        <taxon>Verminephrobacter</taxon>
    </lineage>
</organism>
<keyword evidence="1" id="KW-1133">Transmembrane helix</keyword>
<feature type="transmembrane region" description="Helical" evidence="1">
    <location>
        <begin position="6"/>
        <end position="25"/>
    </location>
</feature>
<dbReference type="OrthoDB" id="9808398at2"/>
<dbReference type="Gene3D" id="3.40.50.1820">
    <property type="entry name" value="alpha/beta hydrolase"/>
    <property type="match status" value="1"/>
</dbReference>
<dbReference type="HOGENOM" id="CLU_068615_0_0_4"/>
<feature type="domain" description="Serine aminopeptidase S33" evidence="2">
    <location>
        <begin position="77"/>
        <end position="287"/>
    </location>
</feature>
<accession>A1WQS5</accession>
<dbReference type="Proteomes" id="UP000000374">
    <property type="component" value="Chromosome"/>
</dbReference>
<dbReference type="STRING" id="391735.Veis_4277"/>
<dbReference type="InterPro" id="IPR051044">
    <property type="entry name" value="MAG_DAG_Lipase"/>
</dbReference>
<dbReference type="Pfam" id="PF12146">
    <property type="entry name" value="Hydrolase_4"/>
    <property type="match status" value="1"/>
</dbReference>
<evidence type="ECO:0000313" key="3">
    <source>
        <dbReference type="EMBL" id="ABM59982.1"/>
    </source>
</evidence>
<reference evidence="4" key="1">
    <citation type="submission" date="2006-12" db="EMBL/GenBank/DDBJ databases">
        <title>Complete sequence of chromosome 1 of Verminephrobacter eiseniae EF01-2.</title>
        <authorList>
            <person name="Copeland A."/>
            <person name="Lucas S."/>
            <person name="Lapidus A."/>
            <person name="Barry K."/>
            <person name="Detter J.C."/>
            <person name="Glavina del Rio T."/>
            <person name="Dalin E."/>
            <person name="Tice H."/>
            <person name="Pitluck S."/>
            <person name="Chertkov O."/>
            <person name="Brettin T."/>
            <person name="Bruce D."/>
            <person name="Han C."/>
            <person name="Tapia R."/>
            <person name="Gilna P."/>
            <person name="Schmutz J."/>
            <person name="Larimer F."/>
            <person name="Land M."/>
            <person name="Hauser L."/>
            <person name="Kyrpides N."/>
            <person name="Kim E."/>
            <person name="Stahl D."/>
            <person name="Richardson P."/>
        </authorList>
    </citation>
    <scope>NUCLEOTIDE SEQUENCE [LARGE SCALE GENOMIC DNA]</scope>
    <source>
        <strain evidence="4">EF01-2</strain>
    </source>
</reference>
<dbReference type="InterPro" id="IPR029058">
    <property type="entry name" value="AB_hydrolase_fold"/>
</dbReference>